<dbReference type="PRINTS" id="PR00421">
    <property type="entry name" value="THIOREDOXIN"/>
</dbReference>
<sequence>MAIESVNERTFEEAVTQEDKAVLVDFWAPWCRPCTLLAPVLEQVSRRHEGRLRIVKVNIDENPALAVEFGIRTIPTMIVFRGGERAGVISGAMPAAQLEHELRRLVPDLA</sequence>
<keyword evidence="2" id="KW-0813">Transport</keyword>
<feature type="active site" description="Nucleophile" evidence="8">
    <location>
        <position position="34"/>
    </location>
</feature>
<dbReference type="InterPro" id="IPR013766">
    <property type="entry name" value="Thioredoxin_domain"/>
</dbReference>
<dbReference type="FunFam" id="3.40.30.10:FF:000001">
    <property type="entry name" value="Thioredoxin"/>
    <property type="match status" value="1"/>
</dbReference>
<evidence type="ECO:0000313" key="11">
    <source>
        <dbReference type="EMBL" id="OWQ77963.1"/>
    </source>
</evidence>
<feature type="active site" description="Nucleophile" evidence="8">
    <location>
        <position position="31"/>
    </location>
</feature>
<keyword evidence="3" id="KW-0249">Electron transport</keyword>
<evidence type="ECO:0000256" key="8">
    <source>
        <dbReference type="PIRSR" id="PIRSR000077-1"/>
    </source>
</evidence>
<dbReference type="GO" id="GO:0005737">
    <property type="term" value="C:cytoplasm"/>
    <property type="evidence" value="ECO:0007669"/>
    <property type="project" value="TreeGrafter"/>
</dbReference>
<evidence type="ECO:0000256" key="3">
    <source>
        <dbReference type="ARBA" id="ARBA00022982"/>
    </source>
</evidence>
<dbReference type="PANTHER" id="PTHR45663">
    <property type="entry name" value="GEO12009P1"/>
    <property type="match status" value="1"/>
</dbReference>
<evidence type="ECO:0000313" key="12">
    <source>
        <dbReference type="Proteomes" id="UP000197090"/>
    </source>
</evidence>
<evidence type="ECO:0000256" key="1">
    <source>
        <dbReference type="ARBA" id="ARBA00008987"/>
    </source>
</evidence>
<evidence type="ECO:0000259" key="10">
    <source>
        <dbReference type="PROSITE" id="PS51352"/>
    </source>
</evidence>
<feature type="disulfide bond" description="Redox-active" evidence="9">
    <location>
        <begin position="31"/>
        <end position="34"/>
    </location>
</feature>
<comment type="caution">
    <text evidence="11">The sequence shown here is derived from an EMBL/GenBank/DDBJ whole genome shotgun (WGS) entry which is preliminary data.</text>
</comment>
<dbReference type="EMBL" id="NIVX01000026">
    <property type="protein sequence ID" value="OWQ77963.1"/>
    <property type="molecule type" value="Genomic_DNA"/>
</dbReference>
<dbReference type="Gene3D" id="3.40.30.10">
    <property type="entry name" value="Glutaredoxin"/>
    <property type="match status" value="1"/>
</dbReference>
<dbReference type="NCBIfam" id="TIGR01068">
    <property type="entry name" value="thioredoxin"/>
    <property type="match status" value="1"/>
</dbReference>
<comment type="similarity">
    <text evidence="1 7">Belongs to the thioredoxin family.</text>
</comment>
<evidence type="ECO:0000256" key="4">
    <source>
        <dbReference type="ARBA" id="ARBA00023157"/>
    </source>
</evidence>
<dbReference type="AlphaFoldDB" id="A0A246ID59"/>
<keyword evidence="4 9" id="KW-1015">Disulfide bond</keyword>
<evidence type="ECO:0000256" key="7">
    <source>
        <dbReference type="PIRNR" id="PIRNR000077"/>
    </source>
</evidence>
<dbReference type="PIRSF" id="PIRSF000077">
    <property type="entry name" value="Thioredoxin"/>
    <property type="match status" value="1"/>
</dbReference>
<proteinExistence type="inferred from homology"/>
<feature type="domain" description="Thioredoxin" evidence="10">
    <location>
        <begin position="1"/>
        <end position="110"/>
    </location>
</feature>
<dbReference type="InterPro" id="IPR036249">
    <property type="entry name" value="Thioredoxin-like_sf"/>
</dbReference>
<gene>
    <name evidence="11" type="primary">trxA</name>
    <name evidence="11" type="ORF">CEE63_02825</name>
</gene>
<feature type="site" description="Deprotonates C-terminal active site Cys" evidence="8">
    <location>
        <position position="25"/>
    </location>
</feature>
<dbReference type="Pfam" id="PF00085">
    <property type="entry name" value="Thioredoxin"/>
    <property type="match status" value="1"/>
</dbReference>
<accession>A0A246ID59</accession>
<evidence type="ECO:0000256" key="5">
    <source>
        <dbReference type="ARBA" id="ARBA00023284"/>
    </source>
</evidence>
<name>A0A246ID59_STEMA</name>
<organism evidence="11 12">
    <name type="scientific">Stenotrophomonas maltophilia</name>
    <name type="common">Pseudomonas maltophilia</name>
    <name type="synonym">Xanthomonas maltophilia</name>
    <dbReference type="NCBI Taxonomy" id="40324"/>
    <lineage>
        <taxon>Bacteria</taxon>
        <taxon>Pseudomonadati</taxon>
        <taxon>Pseudomonadota</taxon>
        <taxon>Gammaproteobacteria</taxon>
        <taxon>Lysobacterales</taxon>
        <taxon>Lysobacteraceae</taxon>
        <taxon>Stenotrophomonas</taxon>
        <taxon>Stenotrophomonas maltophilia group</taxon>
    </lineage>
</organism>
<feature type="site" description="Contributes to redox potential value" evidence="8">
    <location>
        <position position="32"/>
    </location>
</feature>
<dbReference type="InterPro" id="IPR005746">
    <property type="entry name" value="Thioredoxin"/>
</dbReference>
<keyword evidence="5 9" id="KW-0676">Redox-active center</keyword>
<dbReference type="GO" id="GO:0015035">
    <property type="term" value="F:protein-disulfide reductase activity"/>
    <property type="evidence" value="ECO:0007669"/>
    <property type="project" value="UniProtKB-UniRule"/>
</dbReference>
<evidence type="ECO:0000256" key="6">
    <source>
        <dbReference type="NCBIfam" id="TIGR01068"/>
    </source>
</evidence>
<dbReference type="PANTHER" id="PTHR45663:SF11">
    <property type="entry name" value="GEO12009P1"/>
    <property type="match status" value="1"/>
</dbReference>
<dbReference type="CDD" id="cd02947">
    <property type="entry name" value="TRX_family"/>
    <property type="match status" value="1"/>
</dbReference>
<evidence type="ECO:0000256" key="2">
    <source>
        <dbReference type="ARBA" id="ARBA00022448"/>
    </source>
</evidence>
<dbReference type="Proteomes" id="UP000197090">
    <property type="component" value="Unassembled WGS sequence"/>
</dbReference>
<protein>
    <recommendedName>
        <fullName evidence="6 7">Thioredoxin</fullName>
    </recommendedName>
</protein>
<dbReference type="SUPFAM" id="SSF52833">
    <property type="entry name" value="Thioredoxin-like"/>
    <property type="match status" value="1"/>
</dbReference>
<evidence type="ECO:0000256" key="9">
    <source>
        <dbReference type="PIRSR" id="PIRSR000077-4"/>
    </source>
</evidence>
<dbReference type="PROSITE" id="PS51352">
    <property type="entry name" value="THIOREDOXIN_2"/>
    <property type="match status" value="1"/>
</dbReference>
<reference evidence="11 12" key="1">
    <citation type="submission" date="2017-06" db="EMBL/GenBank/DDBJ databases">
        <authorList>
            <person name="Kim H.J."/>
            <person name="Triplett B.A."/>
        </authorList>
    </citation>
    <scope>NUCLEOTIDE SEQUENCE [LARGE SCALE GENOMIC DNA]</scope>
    <source>
        <strain evidence="11 12">594</strain>
    </source>
</reference>
<feature type="site" description="Contributes to redox potential value" evidence="8">
    <location>
        <position position="33"/>
    </location>
</feature>